<proteinExistence type="predicted"/>
<evidence type="ECO:0000313" key="3">
    <source>
        <dbReference type="EMBL" id="CEO59541.1"/>
    </source>
</evidence>
<evidence type="ECO:0000256" key="1">
    <source>
        <dbReference type="SAM" id="MobiDB-lite"/>
    </source>
</evidence>
<reference evidence="4" key="1">
    <citation type="journal article" date="2015" name="Genome Announc.">
        <title>Draft genome sequence of the fungus Penicillium brasilianum MG11.</title>
        <authorList>
            <person name="Horn F."/>
            <person name="Linde J."/>
            <person name="Mattern D.J."/>
            <person name="Walther G."/>
            <person name="Guthke R."/>
            <person name="Brakhage A.A."/>
            <person name="Valiante V."/>
        </authorList>
    </citation>
    <scope>NUCLEOTIDE SEQUENCE [LARGE SCALE GENOMIC DNA]</scope>
    <source>
        <strain evidence="4">MG11</strain>
    </source>
</reference>
<dbReference type="EMBL" id="CDHK01000003">
    <property type="protein sequence ID" value="CEO59541.1"/>
    <property type="molecule type" value="Genomic_DNA"/>
</dbReference>
<dbReference type="Proteomes" id="UP000042958">
    <property type="component" value="Unassembled WGS sequence"/>
</dbReference>
<dbReference type="AlphaFoldDB" id="A0A0F7VFM2"/>
<dbReference type="CDD" id="cd12087">
    <property type="entry name" value="TM_EGFR-like"/>
    <property type="match status" value="1"/>
</dbReference>
<accession>A0A0F7VFM2</accession>
<keyword evidence="2" id="KW-0472">Membrane</keyword>
<feature type="transmembrane region" description="Helical" evidence="2">
    <location>
        <begin position="158"/>
        <end position="181"/>
    </location>
</feature>
<keyword evidence="2" id="KW-0812">Transmembrane</keyword>
<protein>
    <submittedName>
        <fullName evidence="3">Uncharacterized protein</fullName>
    </submittedName>
</protein>
<feature type="region of interest" description="Disordered" evidence="1">
    <location>
        <begin position="115"/>
        <end position="154"/>
    </location>
</feature>
<evidence type="ECO:0000256" key="2">
    <source>
        <dbReference type="SAM" id="Phobius"/>
    </source>
</evidence>
<gene>
    <name evidence="3" type="ORF">PMG11_04215</name>
</gene>
<evidence type="ECO:0000313" key="4">
    <source>
        <dbReference type="Proteomes" id="UP000042958"/>
    </source>
</evidence>
<sequence>MGGNFTFPTEAVSRFIVADLVNVTWNVLAPLVSLYESCGSDDRALEEKTNNNYSYVWTATRQDYKESGCNFKLQPFTAEGESYGDNITGVTFGVAKRYTSDPSPVAYNFINESTSTTASPTKATSTTLLSSTNAETTSPSTTETTSQTSNGLSSTTKVGIGLGVSLGVLLIAATIGAFLLCRRKRRHKATQEVSVIDQPRDDLAPLPIFGYQDPHHTRMSQTETVTSLSQMSSENRRSTGTEKRLSELMSTERAELA</sequence>
<feature type="region of interest" description="Disordered" evidence="1">
    <location>
        <begin position="212"/>
        <end position="257"/>
    </location>
</feature>
<dbReference type="OrthoDB" id="5511210at2759"/>
<organism evidence="3 4">
    <name type="scientific">Penicillium brasilianum</name>
    <dbReference type="NCBI Taxonomy" id="104259"/>
    <lineage>
        <taxon>Eukaryota</taxon>
        <taxon>Fungi</taxon>
        <taxon>Dikarya</taxon>
        <taxon>Ascomycota</taxon>
        <taxon>Pezizomycotina</taxon>
        <taxon>Eurotiomycetes</taxon>
        <taxon>Eurotiomycetidae</taxon>
        <taxon>Eurotiales</taxon>
        <taxon>Aspergillaceae</taxon>
        <taxon>Penicillium</taxon>
    </lineage>
</organism>
<feature type="compositionally biased region" description="Low complexity" evidence="1">
    <location>
        <begin position="115"/>
        <end position="149"/>
    </location>
</feature>
<dbReference type="STRING" id="104259.A0A0F7VFM2"/>
<keyword evidence="4" id="KW-1185">Reference proteome</keyword>
<name>A0A0F7VFM2_PENBI</name>
<feature type="compositionally biased region" description="Basic and acidic residues" evidence="1">
    <location>
        <begin position="234"/>
        <end position="257"/>
    </location>
</feature>
<feature type="compositionally biased region" description="Polar residues" evidence="1">
    <location>
        <begin position="219"/>
        <end position="233"/>
    </location>
</feature>
<keyword evidence="2" id="KW-1133">Transmembrane helix</keyword>